<dbReference type="EMBL" id="FUWY01000007">
    <property type="protein sequence ID" value="SJZ96070.1"/>
    <property type="molecule type" value="Genomic_DNA"/>
</dbReference>
<keyword evidence="1" id="KW-1133">Transmembrane helix</keyword>
<dbReference type="AlphaFoldDB" id="A0A1T4PWY3"/>
<dbReference type="PANTHER" id="PTHR40446">
    <property type="entry name" value="N-ACETYLGLUCOSAMINE-1-PHOSPHODIESTER ALPHA-N-ACETYLGLUCOSAMINIDASE"/>
    <property type="match status" value="1"/>
</dbReference>
<dbReference type="STRING" id="118967.SAMN02745191_2225"/>
<feature type="domain" description="Phosphodiester glycosidase" evidence="2">
    <location>
        <begin position="147"/>
        <end position="320"/>
    </location>
</feature>
<accession>A0A1T4PWY3</accession>
<evidence type="ECO:0000313" key="4">
    <source>
        <dbReference type="Proteomes" id="UP000243297"/>
    </source>
</evidence>
<dbReference type="OrthoDB" id="9809781at2"/>
<feature type="transmembrane region" description="Helical" evidence="1">
    <location>
        <begin position="12"/>
        <end position="34"/>
    </location>
</feature>
<evidence type="ECO:0000256" key="1">
    <source>
        <dbReference type="SAM" id="Phobius"/>
    </source>
</evidence>
<organism evidence="3 4">
    <name type="scientific">Anaerorhabdus furcosa</name>
    <dbReference type="NCBI Taxonomy" id="118967"/>
    <lineage>
        <taxon>Bacteria</taxon>
        <taxon>Bacillati</taxon>
        <taxon>Bacillota</taxon>
        <taxon>Erysipelotrichia</taxon>
        <taxon>Erysipelotrichales</taxon>
        <taxon>Erysipelotrichaceae</taxon>
        <taxon>Anaerorhabdus</taxon>
    </lineage>
</organism>
<keyword evidence="1" id="KW-0812">Transmembrane</keyword>
<dbReference type="Proteomes" id="UP000243297">
    <property type="component" value="Unassembled WGS sequence"/>
</dbReference>
<gene>
    <name evidence="3" type="ORF">SAMN02745191_2225</name>
</gene>
<dbReference type="RefSeq" id="WP_078712616.1">
    <property type="nucleotide sequence ID" value="NZ_FUWY01000007.1"/>
</dbReference>
<protein>
    <submittedName>
        <fullName evidence="3">Exopolysaccharide biosynthesis protein</fullName>
    </submittedName>
</protein>
<keyword evidence="4" id="KW-1185">Reference proteome</keyword>
<dbReference type="PANTHER" id="PTHR40446:SF2">
    <property type="entry name" value="N-ACETYLGLUCOSAMINE-1-PHOSPHODIESTER ALPHA-N-ACETYLGLUCOSAMINIDASE"/>
    <property type="match status" value="1"/>
</dbReference>
<evidence type="ECO:0000259" key="2">
    <source>
        <dbReference type="Pfam" id="PF09992"/>
    </source>
</evidence>
<dbReference type="Pfam" id="PF09992">
    <property type="entry name" value="NAGPA"/>
    <property type="match status" value="1"/>
</dbReference>
<proteinExistence type="predicted"/>
<sequence length="324" mass="34642">MSNKRTKTMSVGLVVSLCIVMILVTAGITTYLVLKETYKGSAVAYSNQLIKDLPSSGLDHTIAKFFYSDEEIKSIKNGIDESQVIVKSEEVESPDGIEIHALKGSTYQAFMMIVKNPEDLMVAVNPYLDSGAPGPSLEEYIEMYDGIAGINAGGFEDAGGKGNGGQAWGIVISEGELVSGYPSEYGPVIGINGQNQLVVGDMSAQQALDWGVRDAVTFGPIFIKQYQNVFDSARLAGLNPRTAIGQRADGSFLLLVMDGRQPLSFGALYPDIIQIMQDYGAMTAANLDGGNSTVMVYENETVNSTVSIYGARNLPTAFVVKAGE</sequence>
<reference evidence="4" key="1">
    <citation type="submission" date="2017-02" db="EMBL/GenBank/DDBJ databases">
        <authorList>
            <person name="Varghese N."/>
            <person name="Submissions S."/>
        </authorList>
    </citation>
    <scope>NUCLEOTIDE SEQUENCE [LARGE SCALE GENOMIC DNA]</scope>
    <source>
        <strain evidence="4">ATCC 25662</strain>
    </source>
</reference>
<dbReference type="InterPro" id="IPR018711">
    <property type="entry name" value="NAGPA"/>
</dbReference>
<keyword evidence="1" id="KW-0472">Membrane</keyword>
<name>A0A1T4PWY3_9FIRM</name>
<evidence type="ECO:0000313" key="3">
    <source>
        <dbReference type="EMBL" id="SJZ96070.1"/>
    </source>
</evidence>